<dbReference type="SUPFAM" id="SSF47413">
    <property type="entry name" value="lambda repressor-like DNA-binding domains"/>
    <property type="match status" value="1"/>
</dbReference>
<proteinExistence type="predicted"/>
<sequence>MIKITRLVEVFHQHGVYNRKIAELVGVSESTVSRWVHNKQQPDVHKLYKIAEYLKIDIRDLFIQRAGPMENEATFFRWYRIKMEYVVERLHPTIRSFSCCPFL</sequence>
<dbReference type="OrthoDB" id="7865033at2"/>
<evidence type="ECO:0000259" key="1">
    <source>
        <dbReference type="PROSITE" id="PS50943"/>
    </source>
</evidence>
<dbReference type="GO" id="GO:0003677">
    <property type="term" value="F:DNA binding"/>
    <property type="evidence" value="ECO:0007669"/>
    <property type="project" value="InterPro"/>
</dbReference>
<dbReference type="AlphaFoldDB" id="A0A4R7CV58"/>
<keyword evidence="3" id="KW-1185">Reference proteome</keyword>
<dbReference type="Gene3D" id="1.10.260.40">
    <property type="entry name" value="lambda repressor-like DNA-binding domains"/>
    <property type="match status" value="1"/>
</dbReference>
<dbReference type="PROSITE" id="PS50943">
    <property type="entry name" value="HTH_CROC1"/>
    <property type="match status" value="1"/>
</dbReference>
<dbReference type="Proteomes" id="UP000294752">
    <property type="component" value="Unassembled WGS sequence"/>
</dbReference>
<evidence type="ECO:0000313" key="2">
    <source>
        <dbReference type="EMBL" id="TDS12343.1"/>
    </source>
</evidence>
<comment type="caution">
    <text evidence="2">The sequence shown here is derived from an EMBL/GenBank/DDBJ whole genome shotgun (WGS) entry which is preliminary data.</text>
</comment>
<protein>
    <submittedName>
        <fullName evidence="2">Transcriptional regulator with XRE-family HTH domain</fullName>
    </submittedName>
</protein>
<organism evidence="2 3">
    <name type="scientific">Sphingobacterium paludis</name>
    <dbReference type="NCBI Taxonomy" id="1476465"/>
    <lineage>
        <taxon>Bacteria</taxon>
        <taxon>Pseudomonadati</taxon>
        <taxon>Bacteroidota</taxon>
        <taxon>Sphingobacteriia</taxon>
        <taxon>Sphingobacteriales</taxon>
        <taxon>Sphingobacteriaceae</taxon>
        <taxon>Sphingobacterium</taxon>
    </lineage>
</organism>
<evidence type="ECO:0000313" key="3">
    <source>
        <dbReference type="Proteomes" id="UP000294752"/>
    </source>
</evidence>
<dbReference type="InterPro" id="IPR010982">
    <property type="entry name" value="Lambda_DNA-bd_dom_sf"/>
</dbReference>
<reference evidence="2 3" key="1">
    <citation type="submission" date="2019-03" db="EMBL/GenBank/DDBJ databases">
        <title>Genomic Encyclopedia of Type Strains, Phase III (KMG-III): the genomes of soil and plant-associated and newly described type strains.</title>
        <authorList>
            <person name="Whitman W."/>
        </authorList>
    </citation>
    <scope>NUCLEOTIDE SEQUENCE [LARGE SCALE GENOMIC DNA]</scope>
    <source>
        <strain evidence="2 3">CGMCC 1.12801</strain>
    </source>
</reference>
<dbReference type="RefSeq" id="WP_133640971.1">
    <property type="nucleotide sequence ID" value="NZ_SNZV01000006.1"/>
</dbReference>
<dbReference type="EMBL" id="SNZV01000006">
    <property type="protein sequence ID" value="TDS12343.1"/>
    <property type="molecule type" value="Genomic_DNA"/>
</dbReference>
<dbReference type="SMART" id="SM00530">
    <property type="entry name" value="HTH_XRE"/>
    <property type="match status" value="1"/>
</dbReference>
<gene>
    <name evidence="2" type="ORF">B0I21_106201</name>
</gene>
<dbReference type="Pfam" id="PF01381">
    <property type="entry name" value="HTH_3"/>
    <property type="match status" value="1"/>
</dbReference>
<feature type="domain" description="HTH cro/C1-type" evidence="1">
    <location>
        <begin position="22"/>
        <end position="61"/>
    </location>
</feature>
<name>A0A4R7CV58_9SPHI</name>
<dbReference type="CDD" id="cd00093">
    <property type="entry name" value="HTH_XRE"/>
    <property type="match status" value="1"/>
</dbReference>
<dbReference type="InterPro" id="IPR001387">
    <property type="entry name" value="Cro/C1-type_HTH"/>
</dbReference>
<accession>A0A4R7CV58</accession>